<proteinExistence type="inferred from homology"/>
<dbReference type="Pfam" id="PF05163">
    <property type="entry name" value="DinB"/>
    <property type="match status" value="1"/>
</dbReference>
<dbReference type="RefSeq" id="WP_154282751.1">
    <property type="nucleotide sequence ID" value="NZ_WKKH01000048.1"/>
</dbReference>
<sequence length="165" mass="18939">MDIIKALLKEFESEFITTKKFLALVPTDQFDWAPHGKSMKLKSLASHIAELPEWVNLAFTTDGLDFETAPYQEKKVESNDDLLKLLEESYEKGRSELAQSSVEDFDKQWILRNGEHILGDLTKYEMMRMSFSQIIHHRAQLGVYLRLLNIPIPGSYGPSADEQGF</sequence>
<evidence type="ECO:0000256" key="1">
    <source>
        <dbReference type="ARBA" id="ARBA00008635"/>
    </source>
</evidence>
<dbReference type="InterPro" id="IPR007837">
    <property type="entry name" value="DinB"/>
</dbReference>
<feature type="binding site" evidence="3">
    <location>
        <position position="137"/>
    </location>
    <ligand>
        <name>a divalent metal cation</name>
        <dbReference type="ChEBI" id="CHEBI:60240"/>
    </ligand>
</feature>
<evidence type="ECO:0000313" key="4">
    <source>
        <dbReference type="EMBL" id="MRX78345.1"/>
    </source>
</evidence>
<dbReference type="Gene3D" id="1.20.120.450">
    <property type="entry name" value="dinb family like domain"/>
    <property type="match status" value="1"/>
</dbReference>
<keyword evidence="2 3" id="KW-0479">Metal-binding</keyword>
<protein>
    <submittedName>
        <fullName evidence="4">DinB family protein</fullName>
    </submittedName>
</protein>
<gene>
    <name evidence="4" type="ORF">GJU39_19870</name>
</gene>
<accession>A0A7K0G3F9</accession>
<organism evidence="4 5">
    <name type="scientific">Pedobacter petrophilus</name>
    <dbReference type="NCBI Taxonomy" id="1908241"/>
    <lineage>
        <taxon>Bacteria</taxon>
        <taxon>Pseudomonadati</taxon>
        <taxon>Bacteroidota</taxon>
        <taxon>Sphingobacteriia</taxon>
        <taxon>Sphingobacteriales</taxon>
        <taxon>Sphingobacteriaceae</taxon>
        <taxon>Pedobacter</taxon>
    </lineage>
</organism>
<dbReference type="Proteomes" id="UP000487757">
    <property type="component" value="Unassembled WGS sequence"/>
</dbReference>
<reference evidence="4 5" key="1">
    <citation type="submission" date="2019-11" db="EMBL/GenBank/DDBJ databases">
        <title>Pedobacter petrophilus genome.</title>
        <authorList>
            <person name="Feldbauer M.J."/>
            <person name="Newman J.D."/>
        </authorList>
    </citation>
    <scope>NUCLEOTIDE SEQUENCE [LARGE SCALE GENOMIC DNA]</scope>
    <source>
        <strain evidence="4 5">LMG 29686</strain>
    </source>
</reference>
<keyword evidence="5" id="KW-1185">Reference proteome</keyword>
<name>A0A7K0G3F9_9SPHI</name>
<dbReference type="GO" id="GO:0046872">
    <property type="term" value="F:metal ion binding"/>
    <property type="evidence" value="ECO:0007669"/>
    <property type="project" value="UniProtKB-KW"/>
</dbReference>
<feature type="binding site" evidence="3">
    <location>
        <position position="47"/>
    </location>
    <ligand>
        <name>a divalent metal cation</name>
        <dbReference type="ChEBI" id="CHEBI:60240"/>
    </ligand>
</feature>
<evidence type="ECO:0000313" key="5">
    <source>
        <dbReference type="Proteomes" id="UP000487757"/>
    </source>
</evidence>
<evidence type="ECO:0000256" key="2">
    <source>
        <dbReference type="ARBA" id="ARBA00022723"/>
    </source>
</evidence>
<evidence type="ECO:0000256" key="3">
    <source>
        <dbReference type="PIRSR" id="PIRSR607837-1"/>
    </source>
</evidence>
<dbReference type="SUPFAM" id="SSF109854">
    <property type="entry name" value="DinB/YfiT-like putative metalloenzymes"/>
    <property type="match status" value="1"/>
</dbReference>
<comment type="similarity">
    <text evidence="1">Belongs to the DinB family.</text>
</comment>
<dbReference type="AlphaFoldDB" id="A0A7K0G3F9"/>
<dbReference type="InterPro" id="IPR034660">
    <property type="entry name" value="DinB/YfiT-like"/>
</dbReference>
<comment type="caution">
    <text evidence="4">The sequence shown here is derived from an EMBL/GenBank/DDBJ whole genome shotgun (WGS) entry which is preliminary data.</text>
</comment>
<dbReference type="OrthoDB" id="119432at2"/>
<dbReference type="EMBL" id="WKKH01000048">
    <property type="protein sequence ID" value="MRX78345.1"/>
    <property type="molecule type" value="Genomic_DNA"/>
</dbReference>